<dbReference type="SUPFAM" id="SSF46785">
    <property type="entry name" value="Winged helix' DNA-binding domain"/>
    <property type="match status" value="1"/>
</dbReference>
<dbReference type="Proteomes" id="UP000231586">
    <property type="component" value="Unassembled WGS sequence"/>
</dbReference>
<sequence>MGTTGTADARQVPWLTGEQQEHWRALVALVMTLPAALDAQLKRDAGMNTFEYHVLVALAASDHGVVPMSDLAVLAQGSPSRLSHAVSRLERAGWVERVTCHEAGRRTSARLTAAGDDKLRATAPGHVREARRLVVDALDADQLTALATAARTIVDAAVPAACDGSCDPGS</sequence>
<organism evidence="2 3">
    <name type="scientific">Luteimicrobium subarcticum</name>
    <dbReference type="NCBI Taxonomy" id="620910"/>
    <lineage>
        <taxon>Bacteria</taxon>
        <taxon>Bacillati</taxon>
        <taxon>Actinomycetota</taxon>
        <taxon>Actinomycetes</taxon>
        <taxon>Micrococcales</taxon>
        <taxon>Luteimicrobium</taxon>
    </lineage>
</organism>
<dbReference type="OrthoDB" id="8635520at2"/>
<evidence type="ECO:0000313" key="3">
    <source>
        <dbReference type="Proteomes" id="UP000231586"/>
    </source>
</evidence>
<feature type="domain" description="HTH marR-type" evidence="1">
    <location>
        <begin position="19"/>
        <end position="155"/>
    </location>
</feature>
<comment type="caution">
    <text evidence="2">The sequence shown here is derived from an EMBL/GenBank/DDBJ whole genome shotgun (WGS) entry which is preliminary data.</text>
</comment>
<dbReference type="InterPro" id="IPR039422">
    <property type="entry name" value="MarR/SlyA-like"/>
</dbReference>
<evidence type="ECO:0000259" key="1">
    <source>
        <dbReference type="PROSITE" id="PS50995"/>
    </source>
</evidence>
<dbReference type="SMART" id="SM00347">
    <property type="entry name" value="HTH_MARR"/>
    <property type="match status" value="1"/>
</dbReference>
<dbReference type="InterPro" id="IPR000835">
    <property type="entry name" value="HTH_MarR-typ"/>
</dbReference>
<gene>
    <name evidence="2" type="ORF">CLV34_3142</name>
</gene>
<dbReference type="Pfam" id="PF12802">
    <property type="entry name" value="MarR_2"/>
    <property type="match status" value="1"/>
</dbReference>
<dbReference type="AlphaFoldDB" id="A0A2M8W1U6"/>
<dbReference type="PROSITE" id="PS50995">
    <property type="entry name" value="HTH_MARR_2"/>
    <property type="match status" value="1"/>
</dbReference>
<proteinExistence type="predicted"/>
<dbReference type="EMBL" id="PGTZ01000013">
    <property type="protein sequence ID" value="PJI84895.1"/>
    <property type="molecule type" value="Genomic_DNA"/>
</dbReference>
<name>A0A2M8W1U6_9MICO</name>
<accession>A0A2M8W1U6</accession>
<protein>
    <submittedName>
        <fullName evidence="2">YD repeat-containing protein</fullName>
    </submittedName>
</protein>
<dbReference type="RefSeq" id="WP_100351231.1">
    <property type="nucleotide sequence ID" value="NZ_PGTZ01000013.1"/>
</dbReference>
<dbReference type="InterPro" id="IPR036390">
    <property type="entry name" value="WH_DNA-bd_sf"/>
</dbReference>
<dbReference type="PANTHER" id="PTHR33164:SF99">
    <property type="entry name" value="MARR FAMILY REGULATORY PROTEIN"/>
    <property type="match status" value="1"/>
</dbReference>
<dbReference type="GO" id="GO:0003700">
    <property type="term" value="F:DNA-binding transcription factor activity"/>
    <property type="evidence" value="ECO:0007669"/>
    <property type="project" value="InterPro"/>
</dbReference>
<reference evidence="2 3" key="1">
    <citation type="submission" date="2017-11" db="EMBL/GenBank/DDBJ databases">
        <title>Genomic Encyclopedia of Archaeal and Bacterial Type Strains, Phase II (KMG-II): From Individual Species to Whole Genera.</title>
        <authorList>
            <person name="Goeker M."/>
        </authorList>
    </citation>
    <scope>NUCLEOTIDE SEQUENCE [LARGE SCALE GENOMIC DNA]</scope>
    <source>
        <strain evidence="2 3">DSM 22413</strain>
    </source>
</reference>
<dbReference type="GO" id="GO:0006950">
    <property type="term" value="P:response to stress"/>
    <property type="evidence" value="ECO:0007669"/>
    <property type="project" value="TreeGrafter"/>
</dbReference>
<keyword evidence="3" id="KW-1185">Reference proteome</keyword>
<dbReference type="PANTHER" id="PTHR33164">
    <property type="entry name" value="TRANSCRIPTIONAL REGULATOR, MARR FAMILY"/>
    <property type="match status" value="1"/>
</dbReference>
<dbReference type="Gene3D" id="1.10.10.10">
    <property type="entry name" value="Winged helix-like DNA-binding domain superfamily/Winged helix DNA-binding domain"/>
    <property type="match status" value="1"/>
</dbReference>
<evidence type="ECO:0000313" key="2">
    <source>
        <dbReference type="EMBL" id="PJI84895.1"/>
    </source>
</evidence>
<dbReference type="InterPro" id="IPR036388">
    <property type="entry name" value="WH-like_DNA-bd_sf"/>
</dbReference>